<keyword evidence="1" id="KW-1133">Transmembrane helix</keyword>
<comment type="caution">
    <text evidence="2">The sequence shown here is derived from an EMBL/GenBank/DDBJ whole genome shotgun (WGS) entry which is preliminary data.</text>
</comment>
<dbReference type="EMBL" id="JAIVGD010000028">
    <property type="protein sequence ID" value="KAH0737533.1"/>
    <property type="molecule type" value="Genomic_DNA"/>
</dbReference>
<sequence>MGSTFPQVFSHVMDKVQTCLEAYRDSGKAQVRRLAVLILDLHILVLVLLLLGLHNRLLLVTVAMSMARESPRWDLNSKVVSACSTPKIGWSDLIVLVGSLSISLKLVPCMDHDERYACRSVSWVDGTFGVLVVDQLGGVPLIGSSG</sequence>
<evidence type="ECO:0000313" key="2">
    <source>
        <dbReference type="EMBL" id="KAH0737533.1"/>
    </source>
</evidence>
<accession>A0ABQ7TSW5</accession>
<evidence type="ECO:0000313" key="3">
    <source>
        <dbReference type="Proteomes" id="UP000826656"/>
    </source>
</evidence>
<proteinExistence type="predicted"/>
<keyword evidence="1" id="KW-0472">Membrane</keyword>
<evidence type="ECO:0000256" key="1">
    <source>
        <dbReference type="SAM" id="Phobius"/>
    </source>
</evidence>
<feature type="transmembrane region" description="Helical" evidence="1">
    <location>
        <begin position="34"/>
        <end position="54"/>
    </location>
</feature>
<organism evidence="2 3">
    <name type="scientific">Solanum tuberosum</name>
    <name type="common">Potato</name>
    <dbReference type="NCBI Taxonomy" id="4113"/>
    <lineage>
        <taxon>Eukaryota</taxon>
        <taxon>Viridiplantae</taxon>
        <taxon>Streptophyta</taxon>
        <taxon>Embryophyta</taxon>
        <taxon>Tracheophyta</taxon>
        <taxon>Spermatophyta</taxon>
        <taxon>Magnoliopsida</taxon>
        <taxon>eudicotyledons</taxon>
        <taxon>Gunneridae</taxon>
        <taxon>Pentapetalae</taxon>
        <taxon>asterids</taxon>
        <taxon>lamiids</taxon>
        <taxon>Solanales</taxon>
        <taxon>Solanaceae</taxon>
        <taxon>Solanoideae</taxon>
        <taxon>Solaneae</taxon>
        <taxon>Solanum</taxon>
    </lineage>
</organism>
<dbReference type="Proteomes" id="UP000826656">
    <property type="component" value="Unassembled WGS sequence"/>
</dbReference>
<reference evidence="2 3" key="1">
    <citation type="journal article" date="2021" name="bioRxiv">
        <title>Chromosome-scale and haplotype-resolved genome assembly of a tetraploid potato cultivar.</title>
        <authorList>
            <person name="Sun H."/>
            <person name="Jiao W.-B."/>
            <person name="Krause K."/>
            <person name="Campoy J.A."/>
            <person name="Goel M."/>
            <person name="Folz-Donahue K."/>
            <person name="Kukat C."/>
            <person name="Huettel B."/>
            <person name="Schneeberger K."/>
        </authorList>
    </citation>
    <scope>NUCLEOTIDE SEQUENCE [LARGE SCALE GENOMIC DNA]</scope>
    <source>
        <strain evidence="2">SolTubOtavaFocal</strain>
        <tissue evidence="2">Leaves</tissue>
    </source>
</reference>
<gene>
    <name evidence="2" type="ORF">KY290_036238</name>
</gene>
<name>A0ABQ7TSW5_SOLTU</name>
<keyword evidence="1" id="KW-0812">Transmembrane</keyword>
<protein>
    <submittedName>
        <fullName evidence="2">Uncharacterized protein</fullName>
    </submittedName>
</protein>
<keyword evidence="3" id="KW-1185">Reference proteome</keyword>